<dbReference type="PANTHER" id="PTHR31174">
    <property type="entry name" value="SEED MATURATION FAMILY PROTEIN"/>
    <property type="match status" value="1"/>
</dbReference>
<keyword evidence="2" id="KW-0677">Repeat</keyword>
<evidence type="ECO:0000313" key="4">
    <source>
        <dbReference type="EMBL" id="MBA4632755.1"/>
    </source>
</evidence>
<evidence type="ECO:0000256" key="1">
    <source>
        <dbReference type="ARBA" id="ARBA00010733"/>
    </source>
</evidence>
<evidence type="ECO:0000259" key="3">
    <source>
        <dbReference type="Pfam" id="PF04927"/>
    </source>
</evidence>
<name>A0A7C8Z3Q8_OPUST</name>
<protein>
    <recommendedName>
        <fullName evidence="3">SMP domain-containing protein</fullName>
    </recommendedName>
</protein>
<reference evidence="4" key="2">
    <citation type="submission" date="2020-07" db="EMBL/GenBank/DDBJ databases">
        <authorList>
            <person name="Vera ALvarez R."/>
            <person name="Arias-Moreno D.M."/>
            <person name="Jimenez-Jacinto V."/>
            <person name="Jimenez-Bremont J.F."/>
            <person name="Swaminathan K."/>
            <person name="Moose S.P."/>
            <person name="Guerrero-Gonzalez M.L."/>
            <person name="Marino-Ramirez L."/>
            <person name="Landsman D."/>
            <person name="Rodriguez-Kessler M."/>
            <person name="Delgado-Sanchez P."/>
        </authorList>
    </citation>
    <scope>NUCLEOTIDE SEQUENCE</scope>
    <source>
        <tissue evidence="4">Cladode</tissue>
    </source>
</reference>
<dbReference type="InterPro" id="IPR007011">
    <property type="entry name" value="LEA_SMP_dom"/>
</dbReference>
<accession>A0A7C8Z3Q8</accession>
<comment type="similarity">
    <text evidence="1">Belongs to the LEA type SMP family.</text>
</comment>
<evidence type="ECO:0000256" key="2">
    <source>
        <dbReference type="ARBA" id="ARBA00022737"/>
    </source>
</evidence>
<reference evidence="4" key="1">
    <citation type="journal article" date="2013" name="J. Plant Res.">
        <title>Effect of fungi and light on seed germination of three Opuntia species from semiarid lands of central Mexico.</title>
        <authorList>
            <person name="Delgado-Sanchez P."/>
            <person name="Jimenez-Bremont J.F."/>
            <person name="Guerrero-Gonzalez Mde L."/>
            <person name="Flores J."/>
        </authorList>
    </citation>
    <scope>NUCLEOTIDE SEQUENCE</scope>
    <source>
        <tissue evidence="4">Cladode</tissue>
    </source>
</reference>
<dbReference type="PANTHER" id="PTHR31174:SF31">
    <property type="entry name" value="LATE EMBRYOGENESIS ABUNDANT PROTEIN 3"/>
    <property type="match status" value="1"/>
</dbReference>
<dbReference type="AlphaFoldDB" id="A0A7C8Z3Q8"/>
<organism evidence="4">
    <name type="scientific">Opuntia streptacantha</name>
    <name type="common">Prickly pear cactus</name>
    <name type="synonym">Opuntia cardona</name>
    <dbReference type="NCBI Taxonomy" id="393608"/>
    <lineage>
        <taxon>Eukaryota</taxon>
        <taxon>Viridiplantae</taxon>
        <taxon>Streptophyta</taxon>
        <taxon>Embryophyta</taxon>
        <taxon>Tracheophyta</taxon>
        <taxon>Spermatophyta</taxon>
        <taxon>Magnoliopsida</taxon>
        <taxon>eudicotyledons</taxon>
        <taxon>Gunneridae</taxon>
        <taxon>Pentapetalae</taxon>
        <taxon>Caryophyllales</taxon>
        <taxon>Cactineae</taxon>
        <taxon>Cactaceae</taxon>
        <taxon>Opuntioideae</taxon>
        <taxon>Opuntia</taxon>
    </lineage>
</organism>
<dbReference type="EMBL" id="GISG01084233">
    <property type="protein sequence ID" value="MBA4632755.1"/>
    <property type="molecule type" value="Transcribed_RNA"/>
</dbReference>
<proteinExistence type="inferred from homology"/>
<dbReference type="Pfam" id="PF04927">
    <property type="entry name" value="SMP"/>
    <property type="match status" value="1"/>
</dbReference>
<sequence>MAQEQPRRGGPEKEPIKYGDVFNVSGEVANQPVLSEDAAAMLSAEKIVFGLSPLGGPASVMQSAASVNVQAGLVDPCVPKVTDQIRVTESKVHGTRFVTEAIGDEVIYFIVPCLLESA</sequence>
<dbReference type="InterPro" id="IPR042971">
    <property type="entry name" value="LEA_SMP"/>
</dbReference>
<feature type="domain" description="SMP" evidence="3">
    <location>
        <begin position="16"/>
        <end position="70"/>
    </location>
</feature>